<evidence type="ECO:0000256" key="4">
    <source>
        <dbReference type="ARBA" id="ARBA00022692"/>
    </source>
</evidence>
<dbReference type="Proteomes" id="UP000218231">
    <property type="component" value="Unassembled WGS sequence"/>
</dbReference>
<dbReference type="GO" id="GO:0016324">
    <property type="term" value="C:apical plasma membrane"/>
    <property type="evidence" value="ECO:0007669"/>
    <property type="project" value="UniProtKB-SubCell"/>
</dbReference>
<feature type="transmembrane region" description="Helical" evidence="8">
    <location>
        <begin position="515"/>
        <end position="537"/>
    </location>
</feature>
<feature type="transmembrane region" description="Helical" evidence="8">
    <location>
        <begin position="446"/>
        <end position="466"/>
    </location>
</feature>
<keyword evidence="10" id="KW-1185">Reference proteome</keyword>
<evidence type="ECO:0000313" key="10">
    <source>
        <dbReference type="Proteomes" id="UP000218231"/>
    </source>
</evidence>
<feature type="transmembrane region" description="Helical" evidence="8">
    <location>
        <begin position="370"/>
        <end position="391"/>
    </location>
</feature>
<keyword evidence="4 8" id="KW-0812">Transmembrane</keyword>
<reference evidence="9 10" key="1">
    <citation type="journal article" date="2017" name="Curr. Biol.">
        <title>Genome architecture and evolution of a unichromosomal asexual nematode.</title>
        <authorList>
            <person name="Fradin H."/>
            <person name="Zegar C."/>
            <person name="Gutwein M."/>
            <person name="Lucas J."/>
            <person name="Kovtun M."/>
            <person name="Corcoran D."/>
            <person name="Baugh L.R."/>
            <person name="Kiontke K."/>
            <person name="Gunsalus K."/>
            <person name="Fitch D.H."/>
            <person name="Piano F."/>
        </authorList>
    </citation>
    <scope>NUCLEOTIDE SEQUENCE [LARGE SCALE GENOMIC DNA]</scope>
    <source>
        <strain evidence="9">PF1309</strain>
    </source>
</reference>
<keyword evidence="6 8" id="KW-0472">Membrane</keyword>
<name>A0A2A2JJD0_9BILA</name>
<feature type="transmembrane region" description="Helical" evidence="8">
    <location>
        <begin position="94"/>
        <end position="114"/>
    </location>
</feature>
<comment type="subcellular location">
    <subcellularLocation>
        <location evidence="1">Apical cell membrane</location>
        <topology evidence="1">Multi-pass membrane protein</topology>
    </subcellularLocation>
</comment>
<sequence>MKVADNGSWNENDIDEGTKRAKQSRTAWSVAAIPAEADHSITQTASGSNSPEMPLPQKSPSTVYLLSDYSVVVRIPDKSSSPVPSPGIYRLKCATYIFAVCLSLFIYICCLSNISSAFSLLGSKGLAKAIQVSPLINDPISAVVVGMLATVILQSPQTTTNVLVSMVAANMLTVHDAIPVMIGSELGSSLVNGLVSIAYSSDPTQFERAFAAATLGDNFNICCLFIIFPVELITGVLEICGKWIVDLLVSEQGIKFKTLELLTDPVNNFILQVNDEELRNASLYPEMFDEHHTFVLRCVFYNGSRIYNCPYNHIFSYTHMTDRAIGWIVLISSITVLIFCLISIVYFIQKLLDERVSKNVRKLLSKECPGAWKPCTGYTVMLVGLLVTLLLQSNSIFNSSLTPMVGSGVVTLEEMYPLVMGSNIGGSFSGVLAALSADSSRFEKSLHMAMCQVLYNIFGTLMFYVVPATRQLPIYMSKRLGQIENEYRWFIIVFILVFFVILPAIVIFLTLLPDFVIVGVFTLILILTLIFACICYLQKVAPQMLPTWLWDWKILPIYLRSLKPYDPFMTKIFTNIPFIGGFFDRPYSKDKIGRKKSIIEENIDKLVRLSRHTQV</sequence>
<dbReference type="NCBIfam" id="TIGR01013">
    <property type="entry name" value="2a58"/>
    <property type="match status" value="1"/>
</dbReference>
<feature type="transmembrane region" description="Helical" evidence="8">
    <location>
        <begin position="324"/>
        <end position="349"/>
    </location>
</feature>
<evidence type="ECO:0000256" key="6">
    <source>
        <dbReference type="ARBA" id="ARBA00023136"/>
    </source>
</evidence>
<proteinExistence type="inferred from homology"/>
<gene>
    <name evidence="9" type="ORF">WR25_21364</name>
</gene>
<evidence type="ECO:0000256" key="8">
    <source>
        <dbReference type="SAM" id="Phobius"/>
    </source>
</evidence>
<dbReference type="GO" id="GO:0044341">
    <property type="term" value="P:sodium-dependent phosphate transport"/>
    <property type="evidence" value="ECO:0007669"/>
    <property type="project" value="InterPro"/>
</dbReference>
<dbReference type="EMBL" id="LIAE01010399">
    <property type="protein sequence ID" value="PAV61764.1"/>
    <property type="molecule type" value="Genomic_DNA"/>
</dbReference>
<organism evidence="9 10">
    <name type="scientific">Diploscapter pachys</name>
    <dbReference type="NCBI Taxonomy" id="2018661"/>
    <lineage>
        <taxon>Eukaryota</taxon>
        <taxon>Metazoa</taxon>
        <taxon>Ecdysozoa</taxon>
        <taxon>Nematoda</taxon>
        <taxon>Chromadorea</taxon>
        <taxon>Rhabditida</taxon>
        <taxon>Rhabditina</taxon>
        <taxon>Rhabditomorpha</taxon>
        <taxon>Rhabditoidea</taxon>
        <taxon>Rhabditidae</taxon>
        <taxon>Diploscapter</taxon>
    </lineage>
</organism>
<dbReference type="InterPro" id="IPR003841">
    <property type="entry name" value="Na/Pi_transpt"/>
</dbReference>
<evidence type="ECO:0000256" key="2">
    <source>
        <dbReference type="ARBA" id="ARBA00005808"/>
    </source>
</evidence>
<dbReference type="STRING" id="2018661.A0A2A2JJD0"/>
<evidence type="ECO:0000256" key="7">
    <source>
        <dbReference type="SAM" id="MobiDB-lite"/>
    </source>
</evidence>
<accession>A0A2A2JJD0</accession>
<evidence type="ECO:0000256" key="5">
    <source>
        <dbReference type="ARBA" id="ARBA00022989"/>
    </source>
</evidence>
<dbReference type="PANTHER" id="PTHR10010:SF46">
    <property type="entry name" value="SODIUM-DEPENDENT PHOSPHATE TRANSPORT PROTEIN 2B"/>
    <property type="match status" value="1"/>
</dbReference>
<dbReference type="PANTHER" id="PTHR10010">
    <property type="entry name" value="SOLUTE CARRIER FAMILY 34 SODIUM PHOSPHATE , MEMBER 2-RELATED"/>
    <property type="match status" value="1"/>
</dbReference>
<evidence type="ECO:0000256" key="3">
    <source>
        <dbReference type="ARBA" id="ARBA00022475"/>
    </source>
</evidence>
<keyword evidence="3" id="KW-1003">Cell membrane</keyword>
<evidence type="ECO:0000313" key="9">
    <source>
        <dbReference type="EMBL" id="PAV61764.1"/>
    </source>
</evidence>
<dbReference type="GO" id="GO:0005436">
    <property type="term" value="F:sodium:phosphate symporter activity"/>
    <property type="evidence" value="ECO:0007669"/>
    <property type="project" value="InterPro"/>
</dbReference>
<protein>
    <submittedName>
        <fullName evidence="9">Uncharacterized protein</fullName>
    </submittedName>
</protein>
<comment type="similarity">
    <text evidence="2">Belongs to the SLC34A transporter family.</text>
</comment>
<evidence type="ECO:0000256" key="1">
    <source>
        <dbReference type="ARBA" id="ARBA00004424"/>
    </source>
</evidence>
<dbReference type="OrthoDB" id="76259at2759"/>
<dbReference type="AlphaFoldDB" id="A0A2A2JJD0"/>
<comment type="caution">
    <text evidence="9">The sequence shown here is derived from an EMBL/GenBank/DDBJ whole genome shotgun (WGS) entry which is preliminary data.</text>
</comment>
<dbReference type="Pfam" id="PF02690">
    <property type="entry name" value="Na_Pi_cotrans"/>
    <property type="match status" value="2"/>
</dbReference>
<keyword evidence="5 8" id="KW-1133">Transmembrane helix</keyword>
<feature type="region of interest" description="Disordered" evidence="7">
    <location>
        <begin position="1"/>
        <end position="23"/>
    </location>
</feature>
<feature type="transmembrane region" description="Helical" evidence="8">
    <location>
        <begin position="487"/>
        <end position="509"/>
    </location>
</feature>